<dbReference type="EMBL" id="JH431327">
    <property type="status" value="NOT_ANNOTATED_CDS"/>
    <property type="molecule type" value="Genomic_DNA"/>
</dbReference>
<feature type="compositionally biased region" description="Basic residues" evidence="2">
    <location>
        <begin position="348"/>
        <end position="367"/>
    </location>
</feature>
<evidence type="ECO:0000313" key="5">
    <source>
        <dbReference type="EnsemblMetazoa" id="SMAR003524-PA"/>
    </source>
</evidence>
<dbReference type="InterPro" id="IPR033468">
    <property type="entry name" value="Metaxin_GST"/>
</dbReference>
<dbReference type="InterPro" id="IPR040079">
    <property type="entry name" value="Glutathione_S-Trfase"/>
</dbReference>
<dbReference type="InterPro" id="IPR026928">
    <property type="entry name" value="FAX/IsoI-like"/>
</dbReference>
<dbReference type="SFLD" id="SFLDS00019">
    <property type="entry name" value="Glutathione_Transferase_(cytos"/>
    <property type="match status" value="1"/>
</dbReference>
<dbReference type="Gene3D" id="1.20.1050.10">
    <property type="match status" value="1"/>
</dbReference>
<dbReference type="SUPFAM" id="SSF52833">
    <property type="entry name" value="Thioredoxin-like"/>
    <property type="match status" value="1"/>
</dbReference>
<feature type="region of interest" description="Disordered" evidence="2">
    <location>
        <begin position="347"/>
        <end position="367"/>
    </location>
</feature>
<dbReference type="Pfam" id="PF17172">
    <property type="entry name" value="GST_N_4"/>
    <property type="match status" value="1"/>
</dbReference>
<dbReference type="CDD" id="cd03193">
    <property type="entry name" value="GST_C_Metaxin"/>
    <property type="match status" value="1"/>
</dbReference>
<dbReference type="PhylomeDB" id="T1IR42"/>
<dbReference type="Pfam" id="PF17171">
    <property type="entry name" value="GST_C_6"/>
    <property type="match status" value="1"/>
</dbReference>
<dbReference type="Proteomes" id="UP000014500">
    <property type="component" value="Unassembled WGS sequence"/>
</dbReference>
<comment type="similarity">
    <text evidence="1">Belongs to the FAX family.</text>
</comment>
<dbReference type="SFLD" id="SFLDG01180">
    <property type="entry name" value="SUF1"/>
    <property type="match status" value="1"/>
</dbReference>
<reference evidence="5" key="2">
    <citation type="submission" date="2015-02" db="UniProtKB">
        <authorList>
            <consortium name="EnsemblMetazoa"/>
        </authorList>
    </citation>
    <scope>IDENTIFICATION</scope>
</reference>
<dbReference type="AlphaFoldDB" id="T1IR42"/>
<proteinExistence type="inferred from homology"/>
<evidence type="ECO:0000313" key="6">
    <source>
        <dbReference type="Proteomes" id="UP000014500"/>
    </source>
</evidence>
<feature type="region of interest" description="Disordered" evidence="2">
    <location>
        <begin position="1"/>
        <end position="56"/>
    </location>
</feature>
<keyword evidence="6" id="KW-1185">Reference proteome</keyword>
<dbReference type="HOGENOM" id="CLU_044137_0_0_1"/>
<dbReference type="SFLD" id="SFLDG01200">
    <property type="entry name" value="SUF1.1"/>
    <property type="match status" value="1"/>
</dbReference>
<accession>T1IR42</accession>
<evidence type="ECO:0008006" key="7">
    <source>
        <dbReference type="Google" id="ProtNLM"/>
    </source>
</evidence>
<dbReference type="PANTHER" id="PTHR12289:SF41">
    <property type="entry name" value="FAILED AXON CONNECTIONS-RELATED"/>
    <property type="match status" value="1"/>
</dbReference>
<dbReference type="SUPFAM" id="SSF47616">
    <property type="entry name" value="GST C-terminal domain-like"/>
    <property type="match status" value="1"/>
</dbReference>
<sequence>MASEKEDPQQTEQQQQTEQAADNNQQPAQQAADGANNQAPASPQQTQRPRPNVRKTDYEQDVVYLYQFTRNPVVGPSVSPFCVKVETWLRAVGLRYENVDHRMKFKSKKGQLPFVELNGDEIADSDLIIKQLGQHFNKDLDEGLTTAQRSVSHAYISMLDHHTGWVYRWWRYNNPSKFLKATKLNVQHMMNSKIPSAILNFAFKLKFKGKKKAALSQGIGVHTEKEIYDFGKKDLLALNDLLGEKEFFFGDEPTLLDCVAFAHLVQFLLLDDMEFPPKTFLETECQQLVALVARMKDRYWEDWDEILQTLDLNTHLPKKQPEEEEKKIRKPTRRRLGAQLMRRIAIPNRRRKKSKKMKKKKKKIRRN</sequence>
<evidence type="ECO:0000256" key="2">
    <source>
        <dbReference type="SAM" id="MobiDB-lite"/>
    </source>
</evidence>
<evidence type="ECO:0000259" key="4">
    <source>
        <dbReference type="Pfam" id="PF17172"/>
    </source>
</evidence>
<dbReference type="PANTHER" id="PTHR12289">
    <property type="entry name" value="METAXIN RELATED"/>
    <property type="match status" value="1"/>
</dbReference>
<name>T1IR42_STRMM</name>
<dbReference type="InterPro" id="IPR036282">
    <property type="entry name" value="Glutathione-S-Trfase_C_sf"/>
</dbReference>
<dbReference type="GO" id="GO:0005737">
    <property type="term" value="C:cytoplasm"/>
    <property type="evidence" value="ECO:0007669"/>
    <property type="project" value="TreeGrafter"/>
</dbReference>
<feature type="region of interest" description="Disordered" evidence="2">
    <location>
        <begin position="317"/>
        <end position="336"/>
    </location>
</feature>
<feature type="domain" description="Metaxin glutathione S-transferase" evidence="3">
    <location>
        <begin position="231"/>
        <end position="295"/>
    </location>
</feature>
<dbReference type="InterPro" id="IPR050931">
    <property type="entry name" value="Mito_Protein_Transport_Metaxin"/>
</dbReference>
<dbReference type="EnsemblMetazoa" id="SMAR003524-RA">
    <property type="protein sequence ID" value="SMAR003524-PA"/>
    <property type="gene ID" value="SMAR003524"/>
</dbReference>
<dbReference type="eggNOG" id="KOG4244">
    <property type="taxonomic scope" value="Eukaryota"/>
</dbReference>
<feature type="domain" description="Thioredoxin-like fold" evidence="4">
    <location>
        <begin position="80"/>
        <end position="175"/>
    </location>
</feature>
<organism evidence="5 6">
    <name type="scientific">Strigamia maritima</name>
    <name type="common">European centipede</name>
    <name type="synonym">Geophilus maritimus</name>
    <dbReference type="NCBI Taxonomy" id="126957"/>
    <lineage>
        <taxon>Eukaryota</taxon>
        <taxon>Metazoa</taxon>
        <taxon>Ecdysozoa</taxon>
        <taxon>Arthropoda</taxon>
        <taxon>Myriapoda</taxon>
        <taxon>Chilopoda</taxon>
        <taxon>Pleurostigmophora</taxon>
        <taxon>Geophilomorpha</taxon>
        <taxon>Linotaeniidae</taxon>
        <taxon>Strigamia</taxon>
    </lineage>
</organism>
<reference evidence="6" key="1">
    <citation type="submission" date="2011-05" db="EMBL/GenBank/DDBJ databases">
        <authorList>
            <person name="Richards S.R."/>
            <person name="Qu J."/>
            <person name="Jiang H."/>
            <person name="Jhangiani S.N."/>
            <person name="Agravi P."/>
            <person name="Goodspeed R."/>
            <person name="Gross S."/>
            <person name="Mandapat C."/>
            <person name="Jackson L."/>
            <person name="Mathew T."/>
            <person name="Pu L."/>
            <person name="Thornton R."/>
            <person name="Saada N."/>
            <person name="Wilczek-Boney K.B."/>
            <person name="Lee S."/>
            <person name="Kovar C."/>
            <person name="Wu Y."/>
            <person name="Scherer S.E."/>
            <person name="Worley K.C."/>
            <person name="Muzny D.M."/>
            <person name="Gibbs R."/>
        </authorList>
    </citation>
    <scope>NUCLEOTIDE SEQUENCE</scope>
    <source>
        <strain evidence="6">Brora</strain>
    </source>
</reference>
<dbReference type="InterPro" id="IPR036249">
    <property type="entry name" value="Thioredoxin-like_sf"/>
</dbReference>
<dbReference type="STRING" id="126957.T1IR42"/>
<evidence type="ECO:0000256" key="1">
    <source>
        <dbReference type="ARBA" id="ARBA00006475"/>
    </source>
</evidence>
<dbReference type="InterPro" id="IPR012336">
    <property type="entry name" value="Thioredoxin-like_fold"/>
</dbReference>
<protein>
    <recommendedName>
        <fullName evidence="7">Failed axon connections</fullName>
    </recommendedName>
</protein>
<dbReference type="OMA" id="CFPDWED"/>
<evidence type="ECO:0000259" key="3">
    <source>
        <dbReference type="Pfam" id="PF17171"/>
    </source>
</evidence>
<dbReference type="CDD" id="cd03080">
    <property type="entry name" value="GST_N_Metaxin_like"/>
    <property type="match status" value="1"/>
</dbReference>
<feature type="compositionally biased region" description="Low complexity" evidence="2">
    <location>
        <begin position="10"/>
        <end position="41"/>
    </location>
</feature>